<protein>
    <recommendedName>
        <fullName evidence="4">Up-frameshift suppressor 2 C-terminal domain-containing protein</fullName>
    </recommendedName>
</protein>
<feature type="region of interest" description="Disordered" evidence="3">
    <location>
        <begin position="29"/>
        <end position="70"/>
    </location>
</feature>
<dbReference type="InterPro" id="IPR007193">
    <property type="entry name" value="Upf2/Nmd2_C"/>
</dbReference>
<dbReference type="AlphaFoldDB" id="A0A1Y3BB97"/>
<feature type="region of interest" description="Disordered" evidence="3">
    <location>
        <begin position="126"/>
        <end position="188"/>
    </location>
</feature>
<gene>
    <name evidence="5" type="ORF">BLA29_006009</name>
</gene>
<keyword evidence="2" id="KW-0963">Cytoplasm</keyword>
<sequence>MQENLISRSQEVTQRMNVEIVIPIERDSNTNKSRHGRIDGYKSSIFSSLEPSSNNNNRRSNNQRQELETKSFNFRVMTKNQKSNKPILRSVEVPANSELVQNFLAREQAQKREKEQVKKLILGFNERREMEDQSPNSSSISSVGSNNVKSINDHQQQQNRSTGGSYYHQNHYRGGGGGDDNDHREDFL</sequence>
<dbReference type="Gene3D" id="4.10.80.160">
    <property type="match status" value="1"/>
</dbReference>
<organism evidence="5 6">
    <name type="scientific">Euroglyphus maynei</name>
    <name type="common">Mayne's house dust mite</name>
    <dbReference type="NCBI Taxonomy" id="6958"/>
    <lineage>
        <taxon>Eukaryota</taxon>
        <taxon>Metazoa</taxon>
        <taxon>Ecdysozoa</taxon>
        <taxon>Arthropoda</taxon>
        <taxon>Chelicerata</taxon>
        <taxon>Arachnida</taxon>
        <taxon>Acari</taxon>
        <taxon>Acariformes</taxon>
        <taxon>Sarcoptiformes</taxon>
        <taxon>Astigmata</taxon>
        <taxon>Psoroptidia</taxon>
        <taxon>Analgoidea</taxon>
        <taxon>Pyroglyphidae</taxon>
        <taxon>Pyroglyphinae</taxon>
        <taxon>Euroglyphus</taxon>
    </lineage>
</organism>
<evidence type="ECO:0000259" key="4">
    <source>
        <dbReference type="Pfam" id="PF04050"/>
    </source>
</evidence>
<keyword evidence="6" id="KW-1185">Reference proteome</keyword>
<dbReference type="GO" id="GO:0005737">
    <property type="term" value="C:cytoplasm"/>
    <property type="evidence" value="ECO:0007669"/>
    <property type="project" value="UniProtKB-SubCell"/>
</dbReference>
<comment type="caution">
    <text evidence="5">The sequence shown here is derived from an EMBL/GenBank/DDBJ whole genome shotgun (WGS) entry which is preliminary data.</text>
</comment>
<evidence type="ECO:0000256" key="1">
    <source>
        <dbReference type="ARBA" id="ARBA00004496"/>
    </source>
</evidence>
<reference evidence="5 6" key="1">
    <citation type="submission" date="2017-03" db="EMBL/GenBank/DDBJ databases">
        <title>Genome Survey of Euroglyphus maynei.</title>
        <authorList>
            <person name="Arlian L.G."/>
            <person name="Morgan M.S."/>
            <person name="Rider S.D."/>
        </authorList>
    </citation>
    <scope>NUCLEOTIDE SEQUENCE [LARGE SCALE GENOMIC DNA]</scope>
    <source>
        <strain evidence="5">Arlian Lab</strain>
        <tissue evidence="5">Whole body</tissue>
    </source>
</reference>
<feature type="compositionally biased region" description="Low complexity" evidence="3">
    <location>
        <begin position="134"/>
        <end position="150"/>
    </location>
</feature>
<dbReference type="EMBL" id="MUJZ01029276">
    <property type="protein sequence ID" value="OTF78139.1"/>
    <property type="molecule type" value="Genomic_DNA"/>
</dbReference>
<evidence type="ECO:0000313" key="6">
    <source>
        <dbReference type="Proteomes" id="UP000194236"/>
    </source>
</evidence>
<dbReference type="GO" id="GO:0035145">
    <property type="term" value="C:exon-exon junction complex"/>
    <property type="evidence" value="ECO:0007669"/>
    <property type="project" value="TreeGrafter"/>
</dbReference>
<dbReference type="PANTHER" id="PTHR12839">
    <property type="entry name" value="NONSENSE-MEDIATED MRNA DECAY PROTEIN 2 UP-FRAMESHIFT SUPPRESSOR 2"/>
    <property type="match status" value="1"/>
</dbReference>
<evidence type="ECO:0000256" key="3">
    <source>
        <dbReference type="SAM" id="MobiDB-lite"/>
    </source>
</evidence>
<evidence type="ECO:0000256" key="2">
    <source>
        <dbReference type="ARBA" id="ARBA00022490"/>
    </source>
</evidence>
<dbReference type="Pfam" id="PF04050">
    <property type="entry name" value="Upf2"/>
    <property type="match status" value="1"/>
</dbReference>
<proteinExistence type="predicted"/>
<dbReference type="InterPro" id="IPR039762">
    <property type="entry name" value="Nmd2/UPF2"/>
</dbReference>
<feature type="compositionally biased region" description="Low complexity" evidence="3">
    <location>
        <begin position="52"/>
        <end position="64"/>
    </location>
</feature>
<comment type="subcellular location">
    <subcellularLocation>
        <location evidence="1">Cytoplasm</location>
    </subcellularLocation>
</comment>
<dbReference type="GO" id="GO:0000184">
    <property type="term" value="P:nuclear-transcribed mRNA catabolic process, nonsense-mediated decay"/>
    <property type="evidence" value="ECO:0007669"/>
    <property type="project" value="InterPro"/>
</dbReference>
<name>A0A1Y3BB97_EURMA</name>
<feature type="compositionally biased region" description="Polar residues" evidence="3">
    <location>
        <begin position="153"/>
        <end position="168"/>
    </location>
</feature>
<accession>A0A1Y3BB97</accession>
<dbReference type="PANTHER" id="PTHR12839:SF7">
    <property type="entry name" value="REGULATOR OF NONSENSE TRANSCRIPTS 2"/>
    <property type="match status" value="1"/>
</dbReference>
<evidence type="ECO:0000313" key="5">
    <source>
        <dbReference type="EMBL" id="OTF78139.1"/>
    </source>
</evidence>
<feature type="domain" description="Up-frameshift suppressor 2 C-terminal" evidence="4">
    <location>
        <begin position="1"/>
        <end position="122"/>
    </location>
</feature>
<dbReference type="Proteomes" id="UP000194236">
    <property type="component" value="Unassembled WGS sequence"/>
</dbReference>